<dbReference type="PANTHER" id="PTHR22726">
    <property type="entry name" value="METALLOENDOPEPTIDASE OMA1"/>
    <property type="match status" value="1"/>
</dbReference>
<dbReference type="EMBL" id="KV454482">
    <property type="protein sequence ID" value="ODV60305.1"/>
    <property type="molecule type" value="Genomic_DNA"/>
</dbReference>
<dbReference type="GO" id="GO:0031929">
    <property type="term" value="P:TOR signaling"/>
    <property type="evidence" value="ECO:0007669"/>
    <property type="project" value="EnsemblFungi"/>
</dbReference>
<keyword evidence="4 6" id="KW-0862">Zinc</keyword>
<keyword evidence="5 6" id="KW-0482">Metalloprotease</keyword>
<evidence type="ECO:0000256" key="6">
    <source>
        <dbReference type="RuleBase" id="RU003983"/>
    </source>
</evidence>
<dbReference type="GO" id="GO:0035694">
    <property type="term" value="P:mitochondrial protein catabolic process"/>
    <property type="evidence" value="ECO:0007669"/>
    <property type="project" value="EnsemblFungi"/>
</dbReference>
<dbReference type="AlphaFoldDB" id="A0A1D2VFA4"/>
<dbReference type="InParanoid" id="A0A1D2VFA4"/>
<evidence type="ECO:0000259" key="7">
    <source>
        <dbReference type="Pfam" id="PF01435"/>
    </source>
</evidence>
<keyword evidence="9" id="KW-1185">Reference proteome</keyword>
<gene>
    <name evidence="8" type="ORF">ASCRUDRAFT_35637</name>
</gene>
<protein>
    <recommendedName>
        <fullName evidence="7">Peptidase M48 domain-containing protein</fullName>
    </recommendedName>
</protein>
<dbReference type="STRING" id="1344418.A0A1D2VFA4"/>
<evidence type="ECO:0000313" key="8">
    <source>
        <dbReference type="EMBL" id="ODV60305.1"/>
    </source>
</evidence>
<keyword evidence="1 6" id="KW-0645">Protease</keyword>
<evidence type="ECO:0000256" key="4">
    <source>
        <dbReference type="ARBA" id="ARBA00022833"/>
    </source>
</evidence>
<keyword evidence="2" id="KW-0479">Metal-binding</keyword>
<dbReference type="Proteomes" id="UP000095038">
    <property type="component" value="Unassembled WGS sequence"/>
</dbReference>
<dbReference type="GO" id="GO:0046872">
    <property type="term" value="F:metal ion binding"/>
    <property type="evidence" value="ECO:0007669"/>
    <property type="project" value="UniProtKB-KW"/>
</dbReference>
<accession>A0A1D2VFA4</accession>
<dbReference type="GO" id="GO:0141164">
    <property type="term" value="P:mitochondrial protein quality control"/>
    <property type="evidence" value="ECO:0007669"/>
    <property type="project" value="EnsemblFungi"/>
</dbReference>
<evidence type="ECO:0000256" key="2">
    <source>
        <dbReference type="ARBA" id="ARBA00022723"/>
    </source>
</evidence>
<organism evidence="8 9">
    <name type="scientific">Ascoidea rubescens DSM 1968</name>
    <dbReference type="NCBI Taxonomy" id="1344418"/>
    <lineage>
        <taxon>Eukaryota</taxon>
        <taxon>Fungi</taxon>
        <taxon>Dikarya</taxon>
        <taxon>Ascomycota</taxon>
        <taxon>Saccharomycotina</taxon>
        <taxon>Saccharomycetes</taxon>
        <taxon>Ascoideaceae</taxon>
        <taxon>Ascoidea</taxon>
    </lineage>
</organism>
<dbReference type="GeneID" id="30964265"/>
<dbReference type="GO" id="GO:0033108">
    <property type="term" value="P:mitochondrial respiratory chain complex assembly"/>
    <property type="evidence" value="ECO:0007669"/>
    <property type="project" value="EnsemblFungi"/>
</dbReference>
<evidence type="ECO:0000256" key="1">
    <source>
        <dbReference type="ARBA" id="ARBA00022670"/>
    </source>
</evidence>
<comment type="cofactor">
    <cofactor evidence="6">
        <name>Zn(2+)</name>
        <dbReference type="ChEBI" id="CHEBI:29105"/>
    </cofactor>
    <text evidence="6">Binds 1 zinc ion per subunit.</text>
</comment>
<dbReference type="GO" id="GO:0034982">
    <property type="term" value="P:mitochondrial protein processing"/>
    <property type="evidence" value="ECO:0007669"/>
    <property type="project" value="TreeGrafter"/>
</dbReference>
<feature type="domain" description="Peptidase M48" evidence="7">
    <location>
        <begin position="132"/>
        <end position="313"/>
    </location>
</feature>
<evidence type="ECO:0000313" key="9">
    <source>
        <dbReference type="Proteomes" id="UP000095038"/>
    </source>
</evidence>
<keyword evidence="3 6" id="KW-0378">Hydrolase</keyword>
<dbReference type="GO" id="GO:0004222">
    <property type="term" value="F:metalloendopeptidase activity"/>
    <property type="evidence" value="ECO:0007669"/>
    <property type="project" value="EnsemblFungi"/>
</dbReference>
<evidence type="ECO:0000256" key="5">
    <source>
        <dbReference type="ARBA" id="ARBA00023049"/>
    </source>
</evidence>
<evidence type="ECO:0000256" key="3">
    <source>
        <dbReference type="ARBA" id="ARBA00022801"/>
    </source>
</evidence>
<reference evidence="9" key="1">
    <citation type="submission" date="2016-05" db="EMBL/GenBank/DDBJ databases">
        <title>Comparative genomics of biotechnologically important yeasts.</title>
        <authorList>
            <consortium name="DOE Joint Genome Institute"/>
            <person name="Riley R."/>
            <person name="Haridas S."/>
            <person name="Wolfe K.H."/>
            <person name="Lopes M.R."/>
            <person name="Hittinger C.T."/>
            <person name="Goker M."/>
            <person name="Salamov A."/>
            <person name="Wisecaver J."/>
            <person name="Long T.M."/>
            <person name="Aerts A.L."/>
            <person name="Barry K."/>
            <person name="Choi C."/>
            <person name="Clum A."/>
            <person name="Coughlan A.Y."/>
            <person name="Deshpande S."/>
            <person name="Douglass A.P."/>
            <person name="Hanson S.J."/>
            <person name="Klenk H.-P."/>
            <person name="Labutti K."/>
            <person name="Lapidus A."/>
            <person name="Lindquist E."/>
            <person name="Lipzen A."/>
            <person name="Meier-Kolthoff J.P."/>
            <person name="Ohm R.A."/>
            <person name="Otillar R.P."/>
            <person name="Pangilinan J."/>
            <person name="Peng Y."/>
            <person name="Rokas A."/>
            <person name="Rosa C.A."/>
            <person name="Scheuner C."/>
            <person name="Sibirny A.A."/>
            <person name="Slot J.C."/>
            <person name="Stielow J.B."/>
            <person name="Sun H."/>
            <person name="Kurtzman C.P."/>
            <person name="Blackwell M."/>
            <person name="Grigoriev I.V."/>
            <person name="Jeffries T.W."/>
        </authorList>
    </citation>
    <scope>NUCLEOTIDE SEQUENCE [LARGE SCALE GENOMIC DNA]</scope>
    <source>
        <strain evidence="9">DSM 1968</strain>
    </source>
</reference>
<proteinExistence type="inferred from homology"/>
<name>A0A1D2VFA4_9ASCO</name>
<sequence length="345" mass="40199">MFRFGPNLNFSLSSRVLNNTFNRNPNPSFSRFDSQFRFYATYKRFNNQKNSTGFSLEFFKDPKIQKRILVGGALFAAFYVYNLDQAPISNRRRCIWIPKFVELKLADITYRQILHLYDGKFLPDNHPYTRKIESIMKKIIKGIVRDENGEAKEIDWKVHVIHDPNVPPNAFVLPGGKIFVFTTIFPIAKNDDGLATILSHETAHQLARHTSENLSKKPLYSLLGIILYTITGSSFINDLFLKSIFLMPASREMETEADYIGLMIMSEGCFKIDEALKFWKRFKEFEDRSGVRSFEFLETHPASETRYGNIERWLPEARERQESVGCYSNQFLNFSSFNHGFDSFF</sequence>
<comment type="similarity">
    <text evidence="6">Belongs to the peptidase M48 family.</text>
</comment>
<dbReference type="FunCoup" id="A0A1D2VFA4">
    <property type="interactions" value="238"/>
</dbReference>
<dbReference type="InterPro" id="IPR051156">
    <property type="entry name" value="Mito/Outer_Membr_Metalloprot"/>
</dbReference>
<dbReference type="CDD" id="cd07331">
    <property type="entry name" value="M48C_Oma1_like"/>
    <property type="match status" value="1"/>
</dbReference>
<dbReference type="Pfam" id="PF01435">
    <property type="entry name" value="Peptidase_M48"/>
    <property type="match status" value="1"/>
</dbReference>
<dbReference type="Gene3D" id="3.30.2010.10">
    <property type="entry name" value="Metalloproteases ('zincins'), catalytic domain"/>
    <property type="match status" value="1"/>
</dbReference>
<dbReference type="PANTHER" id="PTHR22726:SF1">
    <property type="entry name" value="METALLOENDOPEPTIDASE OMA1, MITOCHONDRIAL"/>
    <property type="match status" value="1"/>
</dbReference>
<dbReference type="InterPro" id="IPR001915">
    <property type="entry name" value="Peptidase_M48"/>
</dbReference>
<dbReference type="OrthoDB" id="7464992at2759"/>
<dbReference type="GO" id="GO:0005743">
    <property type="term" value="C:mitochondrial inner membrane"/>
    <property type="evidence" value="ECO:0007669"/>
    <property type="project" value="EnsemblFungi"/>
</dbReference>
<dbReference type="RefSeq" id="XP_020046612.1">
    <property type="nucleotide sequence ID" value="XM_020190629.1"/>
</dbReference>